<sequence length="429" mass="48748">MKLKLFIVLVISVLVAKSTQIIAQTHDSNAKQIPIGGNAWTYNGGKISEQGFSDWENTSTICRTYFKTSQQGTLKLSIIINTNGSKSKLKVSIQGKSIEIIAENNTEKEVYVGEWNIRKAGYIAVDMSGITKTTNTFGQISNLIVSGSAISEDLAFVKNNDGNFFYWGRRGPSVHLRYPVESSQEVEWFYNEITVPKGNDVIGSYFMANGFGEGYFGMQVNSTTERRVLFSVWSPFNTDNPKTIPQDQKILLLKKGEGVYTGEFGNEGSGGQSFLKYNWIAGNTYKFLLQGKPLENNYTLYTAYFFAPEENQWRLIASFKRPKTTTYLKNLYSFLENFIPETGNQERMAYFDNQWICNSKGEWTELNKISLTADNTARKAYRLDYSGGLKNDRFFLRNCGFFDDNTPLNQTFQRTLQNKKPSIDFSKLL</sequence>
<dbReference type="EMBL" id="CP002961">
    <property type="protein sequence ID" value="AFK01802.1"/>
    <property type="molecule type" value="Genomic_DNA"/>
</dbReference>
<keyword evidence="4" id="KW-1185">Reference proteome</keyword>
<accession>A0ABM5MXE9</accession>
<feature type="chain" id="PRO_5047041152" evidence="1">
    <location>
        <begin position="24"/>
        <end position="429"/>
    </location>
</feature>
<proteinExistence type="predicted"/>
<name>A0ABM5MXE9_EMTOG</name>
<gene>
    <name evidence="3" type="ordered locus">Emtol_0649</name>
</gene>
<dbReference type="Pfam" id="PF11958">
    <property type="entry name" value="DUF3472"/>
    <property type="match status" value="1"/>
</dbReference>
<evidence type="ECO:0000256" key="1">
    <source>
        <dbReference type="SAM" id="SignalP"/>
    </source>
</evidence>
<dbReference type="InterPro" id="IPR031712">
    <property type="entry name" value="DUF5077"/>
</dbReference>
<dbReference type="RefSeq" id="WP_015027505.1">
    <property type="nucleotide sequence ID" value="NC_018748.1"/>
</dbReference>
<keyword evidence="1" id="KW-0732">Signal</keyword>
<dbReference type="Pfam" id="PF16871">
    <property type="entry name" value="DUF5077"/>
    <property type="match status" value="1"/>
</dbReference>
<reference evidence="3 4" key="1">
    <citation type="submission" date="2011-07" db="EMBL/GenBank/DDBJ databases">
        <title>The complete genome of chromosome of Emticicia oligotrophica DSM 17448.</title>
        <authorList>
            <consortium name="US DOE Joint Genome Institute (JGI-PGF)"/>
            <person name="Lucas S."/>
            <person name="Han J."/>
            <person name="Lapidus A."/>
            <person name="Bruce D."/>
            <person name="Goodwin L."/>
            <person name="Pitluck S."/>
            <person name="Peters L."/>
            <person name="Kyrpides N."/>
            <person name="Mavromatis K."/>
            <person name="Ivanova N."/>
            <person name="Ovchinnikova G."/>
            <person name="Teshima H."/>
            <person name="Detter J.C."/>
            <person name="Tapia R."/>
            <person name="Han C."/>
            <person name="Land M."/>
            <person name="Hauser L."/>
            <person name="Markowitz V."/>
            <person name="Cheng J.-F."/>
            <person name="Hugenholtz P."/>
            <person name="Woyke T."/>
            <person name="Wu D."/>
            <person name="Tindall B."/>
            <person name="Pomrenke H."/>
            <person name="Brambilla E."/>
            <person name="Klenk H.-P."/>
            <person name="Eisen J.A."/>
        </authorList>
    </citation>
    <scope>NUCLEOTIDE SEQUENCE [LARGE SCALE GENOMIC DNA]</scope>
    <source>
        <strain evidence="3 4">DSM 17448</strain>
    </source>
</reference>
<dbReference type="InterPro" id="IPR021862">
    <property type="entry name" value="DUF3472"/>
</dbReference>
<protein>
    <submittedName>
        <fullName evidence="3">Nb031, nematoblast specific protein</fullName>
    </submittedName>
</protein>
<organism evidence="3 4">
    <name type="scientific">Emticicia oligotrophica (strain DSM 17448 / CIP 109782 / MTCC 6937 / GPTSA100-15)</name>
    <dbReference type="NCBI Taxonomy" id="929562"/>
    <lineage>
        <taxon>Bacteria</taxon>
        <taxon>Pseudomonadati</taxon>
        <taxon>Bacteroidota</taxon>
        <taxon>Cytophagia</taxon>
        <taxon>Cytophagales</taxon>
        <taxon>Leadbetterellaceae</taxon>
        <taxon>Emticicia</taxon>
    </lineage>
</organism>
<evidence type="ECO:0000313" key="3">
    <source>
        <dbReference type="EMBL" id="AFK01802.1"/>
    </source>
</evidence>
<feature type="signal peptide" evidence="1">
    <location>
        <begin position="1"/>
        <end position="23"/>
    </location>
</feature>
<evidence type="ECO:0000259" key="2">
    <source>
        <dbReference type="Pfam" id="PF16871"/>
    </source>
</evidence>
<dbReference type="Proteomes" id="UP000002875">
    <property type="component" value="Chromosome"/>
</dbReference>
<feature type="domain" description="DUF5077" evidence="2">
    <location>
        <begin position="33"/>
        <end position="149"/>
    </location>
</feature>
<evidence type="ECO:0000313" key="4">
    <source>
        <dbReference type="Proteomes" id="UP000002875"/>
    </source>
</evidence>